<dbReference type="STRING" id="871325.SAMN05444349_111100"/>
<dbReference type="PROSITE" id="PS51898">
    <property type="entry name" value="TYR_RECOMBINASE"/>
    <property type="match status" value="1"/>
</dbReference>
<dbReference type="GO" id="GO:0006310">
    <property type="term" value="P:DNA recombination"/>
    <property type="evidence" value="ECO:0007669"/>
    <property type="project" value="UniProtKB-KW"/>
</dbReference>
<dbReference type="RefSeq" id="WP_025076046.1">
    <property type="nucleotide sequence ID" value="NZ_FQVD01000011.1"/>
</dbReference>
<dbReference type="InterPro" id="IPR044068">
    <property type="entry name" value="CB"/>
</dbReference>
<keyword evidence="9" id="KW-1185">Reference proteome</keyword>
<keyword evidence="2" id="KW-0229">DNA integration</keyword>
<accession>A0A1M4YZZ1</accession>
<evidence type="ECO:0000259" key="7">
    <source>
        <dbReference type="PROSITE" id="PS51900"/>
    </source>
</evidence>
<keyword evidence="3 5" id="KW-0238">DNA-binding</keyword>
<comment type="similarity">
    <text evidence="1">Belongs to the 'phage' integrase family.</text>
</comment>
<evidence type="ECO:0000256" key="1">
    <source>
        <dbReference type="ARBA" id="ARBA00008857"/>
    </source>
</evidence>
<evidence type="ECO:0000259" key="6">
    <source>
        <dbReference type="PROSITE" id="PS51898"/>
    </source>
</evidence>
<dbReference type="EMBL" id="FQVD01000011">
    <property type="protein sequence ID" value="SHF11072.1"/>
    <property type="molecule type" value="Genomic_DNA"/>
</dbReference>
<dbReference type="Gene3D" id="1.10.443.10">
    <property type="entry name" value="Intergrase catalytic core"/>
    <property type="match status" value="1"/>
</dbReference>
<dbReference type="InterPro" id="IPR010998">
    <property type="entry name" value="Integrase_recombinase_N"/>
</dbReference>
<dbReference type="SUPFAM" id="SSF56349">
    <property type="entry name" value="DNA breaking-rejoining enzymes"/>
    <property type="match status" value="1"/>
</dbReference>
<dbReference type="AlphaFoldDB" id="A0A1M4YZZ1"/>
<feature type="domain" description="Tyr recombinase" evidence="6">
    <location>
        <begin position="214"/>
        <end position="397"/>
    </location>
</feature>
<dbReference type="GO" id="GO:0015074">
    <property type="term" value="P:DNA integration"/>
    <property type="evidence" value="ECO:0007669"/>
    <property type="project" value="UniProtKB-KW"/>
</dbReference>
<dbReference type="InterPro" id="IPR011010">
    <property type="entry name" value="DNA_brk_join_enz"/>
</dbReference>
<keyword evidence="4" id="KW-0233">DNA recombination</keyword>
<evidence type="ECO:0000256" key="4">
    <source>
        <dbReference type="ARBA" id="ARBA00023172"/>
    </source>
</evidence>
<dbReference type="InterPro" id="IPR025269">
    <property type="entry name" value="SAM-like_dom"/>
</dbReference>
<dbReference type="CDD" id="cd01185">
    <property type="entry name" value="INTN1_C_like"/>
    <property type="match status" value="1"/>
</dbReference>
<sequence>MATVKIKFRPSSVNAKEGILFYQVIHNRVARQINTGCKIYPAEWDNLSSRVVIPPRTEESRCHYLHSLENRIKEDTTRLRYILARLDRTDKDYSADKVVELFFISPEDGGFISFCQNLINQLKQIGKVCTAETYATSLNSFIRFRGDRGDIPLGEVDTDLMAEYEVYLKSNGICPNSSSYYMRNLRAMYNRAVEKELVVQRSPFKYVYTGIDKTVKRAVSAKVIRQIRDLDLVLYPLMDYARDIFMFSFYTRGMSFIDMAYLKKEDLKNGILSYRRQKTKQQLLIKWEQPMQDIIDKYDTSGTPYLLPIIKDTGKDERRQYKSAEHLINSKLKKIGIQLGLEIPLTTYVARHGWANIAKSKNVPISTISEAMGHDSESTTRIYLASLDTSVIDKANSLVIKSL</sequence>
<dbReference type="GO" id="GO:0003677">
    <property type="term" value="F:DNA binding"/>
    <property type="evidence" value="ECO:0007669"/>
    <property type="project" value="UniProtKB-UniRule"/>
</dbReference>
<proteinExistence type="inferred from homology"/>
<protein>
    <submittedName>
        <fullName evidence="8">Site-specific recombinase XerD</fullName>
    </submittedName>
</protein>
<dbReference type="Pfam" id="PF13102">
    <property type="entry name" value="Phage_int_SAM_5"/>
    <property type="match status" value="1"/>
</dbReference>
<reference evidence="8 9" key="1">
    <citation type="submission" date="2016-11" db="EMBL/GenBank/DDBJ databases">
        <authorList>
            <person name="Jaros S."/>
            <person name="Januszkiewicz K."/>
            <person name="Wedrychowicz H."/>
        </authorList>
    </citation>
    <scope>NUCLEOTIDE SEQUENCE [LARGE SCALE GENOMIC DNA]</scope>
    <source>
        <strain evidence="8 9">DSM 26883</strain>
    </source>
</reference>
<dbReference type="InterPro" id="IPR002104">
    <property type="entry name" value="Integrase_catalytic"/>
</dbReference>
<dbReference type="Pfam" id="PF00589">
    <property type="entry name" value="Phage_integrase"/>
    <property type="match status" value="1"/>
</dbReference>
<dbReference type="PROSITE" id="PS51900">
    <property type="entry name" value="CB"/>
    <property type="match status" value="1"/>
</dbReference>
<dbReference type="Gene3D" id="1.10.150.130">
    <property type="match status" value="1"/>
</dbReference>
<feature type="domain" description="Core-binding (CB)" evidence="7">
    <location>
        <begin position="116"/>
        <end position="193"/>
    </location>
</feature>
<organism evidence="8 9">
    <name type="scientific">Bacteroides faecichinchillae</name>
    <dbReference type="NCBI Taxonomy" id="871325"/>
    <lineage>
        <taxon>Bacteria</taxon>
        <taxon>Pseudomonadati</taxon>
        <taxon>Bacteroidota</taxon>
        <taxon>Bacteroidia</taxon>
        <taxon>Bacteroidales</taxon>
        <taxon>Bacteroidaceae</taxon>
        <taxon>Bacteroides</taxon>
    </lineage>
</organism>
<dbReference type="Proteomes" id="UP000184436">
    <property type="component" value="Unassembled WGS sequence"/>
</dbReference>
<dbReference type="InterPro" id="IPR050090">
    <property type="entry name" value="Tyrosine_recombinase_XerCD"/>
</dbReference>
<evidence type="ECO:0000256" key="2">
    <source>
        <dbReference type="ARBA" id="ARBA00022908"/>
    </source>
</evidence>
<gene>
    <name evidence="8" type="ORF">SAMN05444349_111100</name>
</gene>
<dbReference type="PANTHER" id="PTHR30349">
    <property type="entry name" value="PHAGE INTEGRASE-RELATED"/>
    <property type="match status" value="1"/>
</dbReference>
<evidence type="ECO:0000256" key="5">
    <source>
        <dbReference type="PROSITE-ProRule" id="PRU01248"/>
    </source>
</evidence>
<evidence type="ECO:0000313" key="9">
    <source>
        <dbReference type="Proteomes" id="UP000184436"/>
    </source>
</evidence>
<dbReference type="OrthoDB" id="1112270at2"/>
<dbReference type="InterPro" id="IPR013762">
    <property type="entry name" value="Integrase-like_cat_sf"/>
</dbReference>
<evidence type="ECO:0000256" key="3">
    <source>
        <dbReference type="ARBA" id="ARBA00023125"/>
    </source>
</evidence>
<dbReference type="PANTHER" id="PTHR30349:SF64">
    <property type="entry name" value="PROPHAGE INTEGRASE INTD-RELATED"/>
    <property type="match status" value="1"/>
</dbReference>
<name>A0A1M4YZZ1_9BACE</name>
<evidence type="ECO:0000313" key="8">
    <source>
        <dbReference type="EMBL" id="SHF11072.1"/>
    </source>
</evidence>